<protein>
    <submittedName>
        <fullName evidence="2">Putative secreted protein</fullName>
    </submittedName>
</protein>
<dbReference type="EMBL" id="GFTR01001665">
    <property type="protein sequence ID" value="JAW14761.1"/>
    <property type="molecule type" value="Transcribed_RNA"/>
</dbReference>
<accession>A0A224Y2M8</accession>
<evidence type="ECO:0000256" key="1">
    <source>
        <dbReference type="SAM" id="SignalP"/>
    </source>
</evidence>
<evidence type="ECO:0000313" key="2">
    <source>
        <dbReference type="EMBL" id="JAW14761.1"/>
    </source>
</evidence>
<feature type="signal peptide" evidence="1">
    <location>
        <begin position="1"/>
        <end position="23"/>
    </location>
</feature>
<dbReference type="AlphaFoldDB" id="A0A224Y2M8"/>
<name>A0A224Y2M8_9HEMI</name>
<feature type="chain" id="PRO_5013393350" evidence="1">
    <location>
        <begin position="24"/>
        <end position="104"/>
    </location>
</feature>
<reference evidence="2" key="1">
    <citation type="journal article" date="2018" name="PLoS Negl. Trop. Dis.">
        <title>An insight into the salivary gland and fat body transcriptome of Panstrongylus lignarius (Hemiptera: Heteroptera), the main vector of Chagas disease in Peru.</title>
        <authorList>
            <person name="Nevoa J.C."/>
            <person name="Mendes M.T."/>
            <person name="da Silva M.V."/>
            <person name="Soares S.C."/>
            <person name="Oliveira C.J.F."/>
            <person name="Ribeiro J.M.C."/>
        </authorList>
    </citation>
    <scope>NUCLEOTIDE SEQUENCE</scope>
</reference>
<sequence length="104" mass="12414">MSMCHSRIFCIVFCCLSFYASHAPYPFGNSNPSNIFLNPIRTTFNFLDFQRRQSLRLFQFLSFRNMVRCLLHTNYLLKTHRATTILQLFEHNIILNIHNWNVVP</sequence>
<proteinExistence type="predicted"/>
<organism evidence="2">
    <name type="scientific">Panstrongylus lignarius</name>
    <dbReference type="NCBI Taxonomy" id="156445"/>
    <lineage>
        <taxon>Eukaryota</taxon>
        <taxon>Metazoa</taxon>
        <taxon>Ecdysozoa</taxon>
        <taxon>Arthropoda</taxon>
        <taxon>Hexapoda</taxon>
        <taxon>Insecta</taxon>
        <taxon>Pterygota</taxon>
        <taxon>Neoptera</taxon>
        <taxon>Paraneoptera</taxon>
        <taxon>Hemiptera</taxon>
        <taxon>Heteroptera</taxon>
        <taxon>Panheteroptera</taxon>
        <taxon>Cimicomorpha</taxon>
        <taxon>Reduviidae</taxon>
        <taxon>Triatominae</taxon>
        <taxon>Panstrongylus</taxon>
    </lineage>
</organism>
<keyword evidence="1" id="KW-0732">Signal</keyword>